<evidence type="ECO:0000313" key="6">
    <source>
        <dbReference type="EMBL" id="AFM42927.1"/>
    </source>
</evidence>
<dbReference type="SUPFAM" id="SSF52540">
    <property type="entry name" value="P-loop containing nucleoside triphosphate hydrolases"/>
    <property type="match status" value="1"/>
</dbReference>
<keyword evidence="2 3" id="KW-0067">ATP-binding</keyword>
<dbReference type="PROSITE" id="PS50901">
    <property type="entry name" value="FTSK"/>
    <property type="match status" value="1"/>
</dbReference>
<dbReference type="GO" id="GO:0003677">
    <property type="term" value="F:DNA binding"/>
    <property type="evidence" value="ECO:0007669"/>
    <property type="project" value="InterPro"/>
</dbReference>
<keyword evidence="4" id="KW-0472">Membrane</keyword>
<dbReference type="EMBL" id="CP003639">
    <property type="protein sequence ID" value="AFM42927.1"/>
    <property type="molecule type" value="Genomic_DNA"/>
</dbReference>
<dbReference type="GO" id="GO:0005524">
    <property type="term" value="F:ATP binding"/>
    <property type="evidence" value="ECO:0007669"/>
    <property type="project" value="UniProtKB-UniRule"/>
</dbReference>
<sequence>MKEPSNRMDLLAGLLGLIIALVMLNWAASIIHLPWTLNISGAKDALLGASSASTQQLNSVKAIPQTNSAHEASTYGNLLGIGTSLLPKLLLLLLFAWILLGIIVWYRKTSTHTTQSVRDFLVFRWPQMSLGYVFSRPELIQDAWNRHVLSRSEVSVSGASSQFGNPQTLHRIEQILFAAMKGSDFKVEDAIGHGQDTRTMIRTNVVATWEDHGWRIQLQWPHGFQLDIYTKWREWGPNMAPIALRHYGFPALKGHVDEYGFLHITLDQPETEFSKQPKADAFFKTEEKEITESISATQECSANNEGPLREGGPPLSLLTLGKGAVGRPNEGKIVSKALEDALTAFQLSGTVHLRGIGPSLIQLAIIPQRGLSPKKIISRADDLRMAGKGSLPGLTLEGTDTEIRALVTRKTREIVALRDLLTVGPPENSNEKTIPLVFPLGVDLAGSPIWIPLAKTPHLLIAGTTGSGKSVFSQSMLTSLTFRYSSEQLKFILIDAKGTEMAFYKHIPHLLSPIISEANKAAAAIRWAVSEMDSRNKQFVDAECRDFEGYLRKGHHLARIVIFVDELYDLLAGAGNFREELEDNLTSIAQKARSAGIHLVSATQKPTVEAIPSLLKGNIPGRIAFQVSSRTESVVILDEIGAEKLIGYGDGLFKMPGCPKERIQAPFIDDNSELTAVSKWWRNNPRKEFSQHQGEDNSLKSTVAGLGEKHQAQEHLVHDPLPDEDQGHSVAEIEEEDLDELPPIYSRCLEGVEEKFSPLSGEDVWRMNHVAQMVVQACPVGVIIEEKQLALAFTVSDDVANKAIQQMSAMGFIKMLGGEKVLVQRWRARNDSRSSPF</sequence>
<feature type="transmembrane region" description="Helical" evidence="4">
    <location>
        <begin position="85"/>
        <end position="106"/>
    </location>
</feature>
<evidence type="ECO:0000259" key="5">
    <source>
        <dbReference type="PROSITE" id="PS50901"/>
    </source>
</evidence>
<keyword evidence="4" id="KW-0812">Transmembrane</keyword>
<feature type="binding site" evidence="3">
    <location>
        <begin position="463"/>
        <end position="470"/>
    </location>
    <ligand>
        <name>ATP</name>
        <dbReference type="ChEBI" id="CHEBI:30616"/>
    </ligand>
</feature>
<dbReference type="Pfam" id="PF01580">
    <property type="entry name" value="FtsK_SpoIIIE"/>
    <property type="match status" value="1"/>
</dbReference>
<proteinExistence type="predicted"/>
<dbReference type="CDD" id="cd01127">
    <property type="entry name" value="TrwB_TraG_TraD_VirD4"/>
    <property type="match status" value="1"/>
</dbReference>
<dbReference type="PANTHER" id="PTHR22683">
    <property type="entry name" value="SPORULATION PROTEIN RELATED"/>
    <property type="match status" value="1"/>
</dbReference>
<evidence type="ECO:0000256" key="3">
    <source>
        <dbReference type="PROSITE-ProRule" id="PRU00289"/>
    </source>
</evidence>
<evidence type="ECO:0000256" key="4">
    <source>
        <dbReference type="SAM" id="Phobius"/>
    </source>
</evidence>
<gene>
    <name evidence="6" type="ordered locus">Desaci_4063</name>
</gene>
<dbReference type="InterPro" id="IPR050206">
    <property type="entry name" value="FtsK/SpoIIIE/SftA"/>
</dbReference>
<feature type="domain" description="FtsK" evidence="5">
    <location>
        <begin position="446"/>
        <end position="634"/>
    </location>
</feature>
<dbReference type="KEGG" id="dai:Desaci_4063"/>
<organism evidence="6 7">
    <name type="scientific">Desulfosporosinus acidiphilus (strain DSM 22704 / JCM 16185 / SJ4)</name>
    <dbReference type="NCBI Taxonomy" id="646529"/>
    <lineage>
        <taxon>Bacteria</taxon>
        <taxon>Bacillati</taxon>
        <taxon>Bacillota</taxon>
        <taxon>Clostridia</taxon>
        <taxon>Eubacteriales</taxon>
        <taxon>Desulfitobacteriaceae</taxon>
        <taxon>Desulfosporosinus</taxon>
    </lineage>
</organism>
<dbReference type="InterPro" id="IPR003593">
    <property type="entry name" value="AAA+_ATPase"/>
</dbReference>
<dbReference type="AlphaFoldDB" id="I4DAV3"/>
<dbReference type="InterPro" id="IPR027417">
    <property type="entry name" value="P-loop_NTPase"/>
</dbReference>
<dbReference type="PANTHER" id="PTHR22683:SF1">
    <property type="entry name" value="TYPE VII SECRETION SYSTEM PROTEIN ESSC"/>
    <property type="match status" value="1"/>
</dbReference>
<evidence type="ECO:0000313" key="7">
    <source>
        <dbReference type="Proteomes" id="UP000002892"/>
    </source>
</evidence>
<keyword evidence="7" id="KW-1185">Reference proteome</keyword>
<dbReference type="InterPro" id="IPR002543">
    <property type="entry name" value="FtsK_dom"/>
</dbReference>
<dbReference type="HOGENOM" id="CLU_339417_0_0_9"/>
<evidence type="ECO:0000256" key="1">
    <source>
        <dbReference type="ARBA" id="ARBA00022741"/>
    </source>
</evidence>
<evidence type="ECO:0000256" key="2">
    <source>
        <dbReference type="ARBA" id="ARBA00022840"/>
    </source>
</evidence>
<name>I4DAV3_DESAJ</name>
<dbReference type="Gene3D" id="3.40.50.300">
    <property type="entry name" value="P-loop containing nucleotide triphosphate hydrolases"/>
    <property type="match status" value="1"/>
</dbReference>
<accession>I4DAV3</accession>
<dbReference type="SMART" id="SM00382">
    <property type="entry name" value="AAA"/>
    <property type="match status" value="1"/>
</dbReference>
<dbReference type="eggNOG" id="COG1674">
    <property type="taxonomic scope" value="Bacteria"/>
</dbReference>
<keyword evidence="4" id="KW-1133">Transmembrane helix</keyword>
<dbReference type="STRING" id="646529.Desaci_4063"/>
<keyword evidence="1 3" id="KW-0547">Nucleotide-binding</keyword>
<dbReference type="OrthoDB" id="9807790at2"/>
<protein>
    <submittedName>
        <fullName evidence="6">DNA segregation ATPase, FtsK/SpoIIIE family</fullName>
    </submittedName>
</protein>
<reference evidence="6 7" key="1">
    <citation type="journal article" date="2012" name="J. Bacteriol.">
        <title>Complete genome sequences of Desulfosporosinus orientis DSM765T, Desulfosporosinus youngiae DSM17734T, Desulfosporosinus meridiei DSM13257T, and Desulfosporosinus acidiphilus DSM22704T.</title>
        <authorList>
            <person name="Pester M."/>
            <person name="Brambilla E."/>
            <person name="Alazard D."/>
            <person name="Rattei T."/>
            <person name="Weinmaier T."/>
            <person name="Han J."/>
            <person name="Lucas S."/>
            <person name="Lapidus A."/>
            <person name="Cheng J.F."/>
            <person name="Goodwin L."/>
            <person name="Pitluck S."/>
            <person name="Peters L."/>
            <person name="Ovchinnikova G."/>
            <person name="Teshima H."/>
            <person name="Detter J.C."/>
            <person name="Han C.S."/>
            <person name="Tapia R."/>
            <person name="Land M.L."/>
            <person name="Hauser L."/>
            <person name="Kyrpides N.C."/>
            <person name="Ivanova N.N."/>
            <person name="Pagani I."/>
            <person name="Huntmann M."/>
            <person name="Wei C.L."/>
            <person name="Davenport K.W."/>
            <person name="Daligault H."/>
            <person name="Chain P.S."/>
            <person name="Chen A."/>
            <person name="Mavromatis K."/>
            <person name="Markowitz V."/>
            <person name="Szeto E."/>
            <person name="Mikhailova N."/>
            <person name="Pati A."/>
            <person name="Wagner M."/>
            <person name="Woyke T."/>
            <person name="Ollivier B."/>
            <person name="Klenk H.P."/>
            <person name="Spring S."/>
            <person name="Loy A."/>
        </authorList>
    </citation>
    <scope>NUCLEOTIDE SEQUENCE [LARGE SCALE GENOMIC DNA]</scope>
    <source>
        <strain evidence="7">DSM 22704 / JCM 16185 / SJ4</strain>
    </source>
</reference>
<dbReference type="Proteomes" id="UP000002892">
    <property type="component" value="Chromosome"/>
</dbReference>
<dbReference type="RefSeq" id="WP_014828913.1">
    <property type="nucleotide sequence ID" value="NC_018068.1"/>
</dbReference>